<proteinExistence type="predicted"/>
<dbReference type="EMBL" id="CP002659">
    <property type="protein sequence ID" value="AEC01598.1"/>
    <property type="molecule type" value="Genomic_DNA"/>
</dbReference>
<dbReference type="eggNOG" id="COG0477">
    <property type="taxonomic scope" value="Bacteria"/>
</dbReference>
<dbReference type="SUPFAM" id="SSF103473">
    <property type="entry name" value="MFS general substrate transporter"/>
    <property type="match status" value="1"/>
</dbReference>
<organism evidence="10 11">
    <name type="scientific">Parasphaerochaeta coccoides (strain ATCC BAA-1237 / DSM 17374 / SPN1)</name>
    <name type="common">Sphaerochaeta coccoides</name>
    <dbReference type="NCBI Taxonomy" id="760011"/>
    <lineage>
        <taxon>Bacteria</taxon>
        <taxon>Pseudomonadati</taxon>
        <taxon>Spirochaetota</taxon>
        <taxon>Spirochaetia</taxon>
        <taxon>Spirochaetales</taxon>
        <taxon>Sphaerochaetaceae</taxon>
        <taxon>Parasphaerochaeta</taxon>
    </lineage>
</organism>
<dbReference type="InterPro" id="IPR036259">
    <property type="entry name" value="MFS_trans_sf"/>
</dbReference>
<evidence type="ECO:0000256" key="1">
    <source>
        <dbReference type="ARBA" id="ARBA00004651"/>
    </source>
</evidence>
<name>F4GHR0_PARC1</name>
<dbReference type="InterPro" id="IPR020846">
    <property type="entry name" value="MFS_dom"/>
</dbReference>
<dbReference type="KEGG" id="scc:Spico_0369"/>
<keyword evidence="5 8" id="KW-1133">Transmembrane helix</keyword>
<dbReference type="AlphaFoldDB" id="F4GHR0"/>
<keyword evidence="4 8" id="KW-0812">Transmembrane</keyword>
<feature type="transmembrane region" description="Helical" evidence="8">
    <location>
        <begin position="379"/>
        <end position="399"/>
    </location>
</feature>
<feature type="domain" description="Major facilitator superfamily (MFS) profile" evidence="9">
    <location>
        <begin position="8"/>
        <end position="404"/>
    </location>
</feature>
<feature type="transmembrane region" description="Helical" evidence="8">
    <location>
        <begin position="168"/>
        <end position="187"/>
    </location>
</feature>
<evidence type="ECO:0000256" key="7">
    <source>
        <dbReference type="SAM" id="MobiDB-lite"/>
    </source>
</evidence>
<gene>
    <name evidence="10" type="ordered locus">Spico_0369</name>
</gene>
<evidence type="ECO:0000256" key="3">
    <source>
        <dbReference type="ARBA" id="ARBA00022475"/>
    </source>
</evidence>
<feature type="region of interest" description="Disordered" evidence="7">
    <location>
        <begin position="417"/>
        <end position="447"/>
    </location>
</feature>
<evidence type="ECO:0000256" key="5">
    <source>
        <dbReference type="ARBA" id="ARBA00022989"/>
    </source>
</evidence>
<reference evidence="10 11" key="2">
    <citation type="journal article" date="2012" name="Stand. Genomic Sci.">
        <title>Complete genome sequence of the termite hindgut bacterium Spirochaeta coccoides type strain (SPN1(T)), reclassification in the genus Sphaerochaeta as Sphaerochaeta coccoides comb. nov. and emendations of the family Spirochaetaceae and the genus Sphaerochaeta.</title>
        <authorList>
            <person name="Abt B."/>
            <person name="Han C."/>
            <person name="Scheuner C."/>
            <person name="Lu M."/>
            <person name="Lapidus A."/>
            <person name="Nolan M."/>
            <person name="Lucas S."/>
            <person name="Hammon N."/>
            <person name="Deshpande S."/>
            <person name="Cheng J.F."/>
            <person name="Tapia R."/>
            <person name="Goodwin L.A."/>
            <person name="Pitluck S."/>
            <person name="Liolios K."/>
            <person name="Pagani I."/>
            <person name="Ivanova N."/>
            <person name="Mavromatis K."/>
            <person name="Mikhailova N."/>
            <person name="Huntemann M."/>
            <person name="Pati A."/>
            <person name="Chen A."/>
            <person name="Palaniappan K."/>
            <person name="Land M."/>
            <person name="Hauser L."/>
            <person name="Brambilla E.M."/>
            <person name="Rohde M."/>
            <person name="Spring S."/>
            <person name="Gronow S."/>
            <person name="Goker M."/>
            <person name="Woyke T."/>
            <person name="Bristow J."/>
            <person name="Eisen J.A."/>
            <person name="Markowitz V."/>
            <person name="Hugenholtz P."/>
            <person name="Kyrpides N.C."/>
            <person name="Klenk H.P."/>
            <person name="Detter J.C."/>
        </authorList>
    </citation>
    <scope>NUCLEOTIDE SEQUENCE [LARGE SCALE GENOMIC DNA]</scope>
    <source>
        <strain evidence="11">ATCC BAA-1237 / DSM 17374 / SPN1</strain>
    </source>
</reference>
<dbReference type="Gene3D" id="1.20.1250.20">
    <property type="entry name" value="MFS general substrate transporter like domains"/>
    <property type="match status" value="1"/>
</dbReference>
<evidence type="ECO:0000313" key="10">
    <source>
        <dbReference type="EMBL" id="AEC01598.1"/>
    </source>
</evidence>
<sequence length="447" mass="47759">MQHSWQKTFITIYTGQAISIITSSVLGYAIIWYVTKETQSAAMLSLTTFMSFLPRILFGPLAGSVIDRTERKLIMICADVFVALTSLSLVFVVGRIGSIPIPLILIAAFFRSLGTAFHEPTLQVIVAEVVPPHMLTKSAGYAQAVLSVSLIAGPALAAALFSVWPLEWIILLDVAGAVCGTLTVIIARIPKRKKIENETPLNASPAQLFREMIDGIALVHRFKGLGLIFLGSFLFGVVFLPVAAIFPLMTMSYLGKTTIEAGIVEIAFSVGMLLGGLVLGIWGGTKNRIVSMGAANLLSGAFLLSCGLLSPAGFVAFAILTGLLGFMTPFYNGPFTALLQERIPSQYLGRIMSLSTTTFSLSAPFGLILSGLFAEILGVNVFFLLSGISVTLITLLFVIPPSVRNLDKDSTWEAFLRAEQESPSDTGTKPQEESAGEVGAPPSITSN</sequence>
<evidence type="ECO:0000256" key="8">
    <source>
        <dbReference type="SAM" id="Phobius"/>
    </source>
</evidence>
<feature type="transmembrane region" description="Helical" evidence="8">
    <location>
        <begin position="289"/>
        <end position="310"/>
    </location>
</feature>
<feature type="transmembrane region" description="Helical" evidence="8">
    <location>
        <begin position="227"/>
        <end position="249"/>
    </location>
</feature>
<dbReference type="InterPro" id="IPR010290">
    <property type="entry name" value="TM_effector"/>
</dbReference>
<comment type="subcellular location">
    <subcellularLocation>
        <location evidence="1">Cell membrane</location>
        <topology evidence="1">Multi-pass membrane protein</topology>
    </subcellularLocation>
</comment>
<protein>
    <submittedName>
        <fullName evidence="10">Major facilitator superfamily MFS_1</fullName>
    </submittedName>
</protein>
<dbReference type="RefSeq" id="WP_013738994.1">
    <property type="nucleotide sequence ID" value="NC_015436.1"/>
</dbReference>
<evidence type="ECO:0000313" key="11">
    <source>
        <dbReference type="Proteomes" id="UP000007939"/>
    </source>
</evidence>
<feature type="transmembrane region" description="Helical" evidence="8">
    <location>
        <begin position="316"/>
        <end position="339"/>
    </location>
</feature>
<evidence type="ECO:0000256" key="6">
    <source>
        <dbReference type="ARBA" id="ARBA00023136"/>
    </source>
</evidence>
<feature type="transmembrane region" description="Helical" evidence="8">
    <location>
        <begin position="261"/>
        <end position="282"/>
    </location>
</feature>
<feature type="transmembrane region" description="Helical" evidence="8">
    <location>
        <begin position="351"/>
        <end position="373"/>
    </location>
</feature>
<evidence type="ECO:0000256" key="2">
    <source>
        <dbReference type="ARBA" id="ARBA00022448"/>
    </source>
</evidence>
<dbReference type="PANTHER" id="PTHR23513">
    <property type="entry name" value="INTEGRAL MEMBRANE EFFLUX PROTEIN-RELATED"/>
    <property type="match status" value="1"/>
</dbReference>
<feature type="transmembrane region" description="Helical" evidence="8">
    <location>
        <begin position="41"/>
        <end position="61"/>
    </location>
</feature>
<dbReference type="PANTHER" id="PTHR23513:SF6">
    <property type="entry name" value="MAJOR FACILITATOR SUPERFAMILY ASSOCIATED DOMAIN-CONTAINING PROTEIN"/>
    <property type="match status" value="1"/>
</dbReference>
<dbReference type="CDD" id="cd06173">
    <property type="entry name" value="MFS_MefA_like"/>
    <property type="match status" value="1"/>
</dbReference>
<dbReference type="STRING" id="760011.Spico_0369"/>
<feature type="transmembrane region" description="Helical" evidence="8">
    <location>
        <begin position="12"/>
        <end position="35"/>
    </location>
</feature>
<keyword evidence="11" id="KW-1185">Reference proteome</keyword>
<keyword evidence="3" id="KW-1003">Cell membrane</keyword>
<dbReference type="HOGENOM" id="CLU_034180_16_0_12"/>
<dbReference type="Proteomes" id="UP000007939">
    <property type="component" value="Chromosome"/>
</dbReference>
<dbReference type="GO" id="GO:0022857">
    <property type="term" value="F:transmembrane transporter activity"/>
    <property type="evidence" value="ECO:0007669"/>
    <property type="project" value="InterPro"/>
</dbReference>
<dbReference type="GO" id="GO:0005886">
    <property type="term" value="C:plasma membrane"/>
    <property type="evidence" value="ECO:0007669"/>
    <property type="project" value="UniProtKB-SubCell"/>
</dbReference>
<evidence type="ECO:0000256" key="4">
    <source>
        <dbReference type="ARBA" id="ARBA00022692"/>
    </source>
</evidence>
<keyword evidence="2" id="KW-0813">Transport</keyword>
<dbReference type="Pfam" id="PF05977">
    <property type="entry name" value="MFS_3"/>
    <property type="match status" value="1"/>
</dbReference>
<accession>F4GHR0</accession>
<evidence type="ECO:0000259" key="9">
    <source>
        <dbReference type="PROSITE" id="PS50850"/>
    </source>
</evidence>
<reference evidence="11" key="1">
    <citation type="submission" date="2011-04" db="EMBL/GenBank/DDBJ databases">
        <title>The complete genome of Spirochaeta coccoides DSM 17374.</title>
        <authorList>
            <person name="Lucas S."/>
            <person name="Copeland A."/>
            <person name="Lapidus A."/>
            <person name="Bruce D."/>
            <person name="Goodwin L."/>
            <person name="Pitluck S."/>
            <person name="Peters L."/>
            <person name="Kyrpides N."/>
            <person name="Mavromatis K."/>
            <person name="Pagani I."/>
            <person name="Ivanova N."/>
            <person name="Ovchinnikova G."/>
            <person name="Lu M."/>
            <person name="Detter J.C."/>
            <person name="Tapia R."/>
            <person name="Han C."/>
            <person name="Land M."/>
            <person name="Hauser L."/>
            <person name="Markowitz V."/>
            <person name="Cheng J.-F."/>
            <person name="Hugenholtz P."/>
            <person name="Woyke T."/>
            <person name="Wu D."/>
            <person name="Spring S."/>
            <person name="Schroeder M."/>
            <person name="Brambilla E."/>
            <person name="Klenk H.-P."/>
            <person name="Eisen J.A."/>
        </authorList>
    </citation>
    <scope>NUCLEOTIDE SEQUENCE [LARGE SCALE GENOMIC DNA]</scope>
    <source>
        <strain evidence="11">ATCC BAA-1237 / DSM 17374 / SPN1</strain>
    </source>
</reference>
<keyword evidence="6 8" id="KW-0472">Membrane</keyword>
<dbReference type="PROSITE" id="PS50850">
    <property type="entry name" value="MFS"/>
    <property type="match status" value="1"/>
</dbReference>